<gene>
    <name evidence="2" type="ORF">MNBD_GAMMA25-557</name>
</gene>
<organism evidence="2">
    <name type="scientific">hydrothermal vent metagenome</name>
    <dbReference type="NCBI Taxonomy" id="652676"/>
    <lineage>
        <taxon>unclassified sequences</taxon>
        <taxon>metagenomes</taxon>
        <taxon>ecological metagenomes</taxon>
    </lineage>
</organism>
<protein>
    <submittedName>
        <fullName evidence="2">ABC transporter, substrate-binding protein (Cluster 10, nitrate/sulfonate/bicarbonate)</fullName>
    </submittedName>
</protein>
<dbReference type="AlphaFoldDB" id="A0A3B1B8T2"/>
<reference evidence="2" key="1">
    <citation type="submission" date="2018-06" db="EMBL/GenBank/DDBJ databases">
        <authorList>
            <person name="Zhirakovskaya E."/>
        </authorList>
    </citation>
    <scope>NUCLEOTIDE SEQUENCE</scope>
</reference>
<feature type="transmembrane region" description="Helical" evidence="1">
    <location>
        <begin position="20"/>
        <end position="39"/>
    </location>
</feature>
<name>A0A3B1B8T2_9ZZZZ</name>
<dbReference type="Gene3D" id="3.40.190.10">
    <property type="entry name" value="Periplasmic binding protein-like II"/>
    <property type="match status" value="2"/>
</dbReference>
<keyword evidence="1" id="KW-1133">Transmembrane helix</keyword>
<evidence type="ECO:0000256" key="1">
    <source>
        <dbReference type="SAM" id="Phobius"/>
    </source>
</evidence>
<sequence>MNHTNTDVHQQIFPKQFYKATYLTILLLLYCLSLAYSSAKAESNKQTIKALYIPLADHYAALVAYERYRKQMKYADFQIEKMKNWDLLRAYFQSGEVEMAFVMSPLAMDMYNEKPHFKWIGLMHRDGNALAINDLLNQLVKLPPLRKNRKPDEKVANALRYVYQKTRRPTEIGMPHLLATHTVVLYRYLKKYGLKMSISPNTDAEVLAIATPPPKSPVFIKSKSARAQAAAFEQSLPWADVVETGGFGHVAWYSKDVMPWPHGHIECIALASNLAIKNKFKATQEVMAYLQKAGADIEQARNEGGDKLEAIVRIIRKHIPAHNRKAIIASLDPKLKVINYQYLNVDKKGLKQIMDLAVEGGILKKPVDIEAFADTRFSVKPMNKP</sequence>
<dbReference type="Pfam" id="PF13379">
    <property type="entry name" value="NMT1_2"/>
    <property type="match status" value="1"/>
</dbReference>
<keyword evidence="1" id="KW-0812">Transmembrane</keyword>
<accession>A0A3B1B8T2</accession>
<keyword evidence="1" id="KW-0472">Membrane</keyword>
<dbReference type="PANTHER" id="PTHR30024">
    <property type="entry name" value="ALIPHATIC SULFONATES-BINDING PROTEIN-RELATED"/>
    <property type="match status" value="1"/>
</dbReference>
<dbReference type="SUPFAM" id="SSF53850">
    <property type="entry name" value="Periplasmic binding protein-like II"/>
    <property type="match status" value="1"/>
</dbReference>
<dbReference type="EMBL" id="UOFY01000027">
    <property type="protein sequence ID" value="VAX08404.1"/>
    <property type="molecule type" value="Genomic_DNA"/>
</dbReference>
<evidence type="ECO:0000313" key="2">
    <source>
        <dbReference type="EMBL" id="VAX08404.1"/>
    </source>
</evidence>
<proteinExistence type="predicted"/>